<keyword evidence="3" id="KW-1185">Reference proteome</keyword>
<evidence type="ECO:0000313" key="3">
    <source>
        <dbReference type="Proteomes" id="UP001473302"/>
    </source>
</evidence>
<evidence type="ECO:0000256" key="1">
    <source>
        <dbReference type="SAM" id="MobiDB-lite"/>
    </source>
</evidence>
<proteinExistence type="predicted"/>
<evidence type="ECO:0000313" key="2">
    <source>
        <dbReference type="EMBL" id="GAA5811712.1"/>
    </source>
</evidence>
<protein>
    <submittedName>
        <fullName evidence="2">Uncharacterized protein</fullName>
    </submittedName>
</protein>
<name>A0ABP9YXZ7_9FUNG</name>
<feature type="region of interest" description="Disordered" evidence="1">
    <location>
        <begin position="26"/>
        <end position="49"/>
    </location>
</feature>
<gene>
    <name evidence="2" type="ORF">MFLAVUS_005153</name>
</gene>
<reference evidence="2 3" key="1">
    <citation type="submission" date="2024-04" db="EMBL/GenBank/DDBJ databases">
        <title>genome sequences of Mucor flavus KT1a and Helicostylum pulchrum KT1b strains isolated from the surface of a dry-aged beef.</title>
        <authorList>
            <person name="Toyotome T."/>
            <person name="Hosono M."/>
            <person name="Torimaru M."/>
            <person name="Fukuda K."/>
            <person name="Mikami N."/>
        </authorList>
    </citation>
    <scope>NUCLEOTIDE SEQUENCE [LARGE SCALE GENOMIC DNA]</scope>
    <source>
        <strain evidence="2 3">KT1a</strain>
    </source>
</reference>
<dbReference type="EMBL" id="BAABUK010000010">
    <property type="protein sequence ID" value="GAA5811712.1"/>
    <property type="molecule type" value="Genomic_DNA"/>
</dbReference>
<feature type="compositionally biased region" description="Polar residues" evidence="1">
    <location>
        <begin position="26"/>
        <end position="35"/>
    </location>
</feature>
<dbReference type="Proteomes" id="UP001473302">
    <property type="component" value="Unassembled WGS sequence"/>
</dbReference>
<sequence>MLSARLKYVVDGLEVARSVSHDVRNILTNRNTQDQAKNESQDAPITEDPSVQLFEEVPNLEMFLHSIGHQRAAYYLI</sequence>
<accession>A0ABP9YXZ7</accession>
<comment type="caution">
    <text evidence="2">The sequence shown here is derived from an EMBL/GenBank/DDBJ whole genome shotgun (WGS) entry which is preliminary data.</text>
</comment>
<organism evidence="2 3">
    <name type="scientific">Mucor flavus</name>
    <dbReference type="NCBI Taxonomy" id="439312"/>
    <lineage>
        <taxon>Eukaryota</taxon>
        <taxon>Fungi</taxon>
        <taxon>Fungi incertae sedis</taxon>
        <taxon>Mucoromycota</taxon>
        <taxon>Mucoromycotina</taxon>
        <taxon>Mucoromycetes</taxon>
        <taxon>Mucorales</taxon>
        <taxon>Mucorineae</taxon>
        <taxon>Mucoraceae</taxon>
        <taxon>Mucor</taxon>
    </lineage>
</organism>